<feature type="transmembrane region" description="Helical" evidence="1">
    <location>
        <begin position="6"/>
        <end position="26"/>
    </location>
</feature>
<keyword evidence="1" id="KW-0812">Transmembrane</keyword>
<dbReference type="Proteomes" id="UP000800097">
    <property type="component" value="Unassembled WGS sequence"/>
</dbReference>
<evidence type="ECO:0000313" key="3">
    <source>
        <dbReference type="Proteomes" id="UP000800097"/>
    </source>
</evidence>
<protein>
    <submittedName>
        <fullName evidence="2">Integral membrane protein-like protein</fullName>
    </submittedName>
</protein>
<evidence type="ECO:0000313" key="2">
    <source>
        <dbReference type="EMBL" id="KAF2281178.1"/>
    </source>
</evidence>
<dbReference type="InterPro" id="IPR009571">
    <property type="entry name" value="SUR7/Rim9-like_fungi"/>
</dbReference>
<dbReference type="GeneID" id="54553712"/>
<dbReference type="InterPro" id="IPR052413">
    <property type="entry name" value="SUR7_domain"/>
</dbReference>
<dbReference type="GO" id="GO:0031505">
    <property type="term" value="P:fungal-type cell wall organization"/>
    <property type="evidence" value="ECO:0007669"/>
    <property type="project" value="TreeGrafter"/>
</dbReference>
<keyword evidence="1" id="KW-1133">Transmembrane helix</keyword>
<keyword evidence="1" id="KW-0472">Membrane</keyword>
<accession>A0A6A6JZA8</accession>
<dbReference type="PANTHER" id="PTHR28019">
    <property type="entry name" value="CELL MEMBRANE PROTEIN YLR413W-RELATED"/>
    <property type="match status" value="1"/>
</dbReference>
<name>A0A6A6JZA8_WESOR</name>
<proteinExistence type="predicted"/>
<dbReference type="OrthoDB" id="4159154at2759"/>
<organism evidence="2 3">
    <name type="scientific">Westerdykella ornata</name>
    <dbReference type="NCBI Taxonomy" id="318751"/>
    <lineage>
        <taxon>Eukaryota</taxon>
        <taxon>Fungi</taxon>
        <taxon>Dikarya</taxon>
        <taxon>Ascomycota</taxon>
        <taxon>Pezizomycotina</taxon>
        <taxon>Dothideomycetes</taxon>
        <taxon>Pleosporomycetidae</taxon>
        <taxon>Pleosporales</taxon>
        <taxon>Sporormiaceae</taxon>
        <taxon>Westerdykella</taxon>
    </lineage>
</organism>
<keyword evidence="3" id="KW-1185">Reference proteome</keyword>
<dbReference type="GO" id="GO:0005886">
    <property type="term" value="C:plasma membrane"/>
    <property type="evidence" value="ECO:0007669"/>
    <property type="project" value="InterPro"/>
</dbReference>
<gene>
    <name evidence="2" type="ORF">EI97DRAFT_454392</name>
</gene>
<evidence type="ECO:0000256" key="1">
    <source>
        <dbReference type="SAM" id="Phobius"/>
    </source>
</evidence>
<dbReference type="EMBL" id="ML986484">
    <property type="protein sequence ID" value="KAF2281178.1"/>
    <property type="molecule type" value="Genomic_DNA"/>
</dbReference>
<feature type="transmembrane region" description="Helical" evidence="1">
    <location>
        <begin position="210"/>
        <end position="233"/>
    </location>
</feature>
<sequence length="292" mass="31032">MRPTAIVPTLCCIAALVLSFLCLFAGSKKGFMNDYQILTLNTSRLGTNLLNPDAPGPLNDIYNALPADTSNAINAAANSLASRLGIEDFYNLHILTYCHGTYTPSVLPNATLPRSAIHKHINDCSNMTALFHFQPAAIIEQALNDSGVDVTLDDLRWPDDIQTGLDALHALQSATFILYCIAAGLIFVSVLLSLLALFTSGRLSACLNVLIASVAFLAIGIASALVTAVMVKATDVINENGRGIGLEAQRGNKYLAITWAATGAMLLAVVWWLGETCVGRRGGKGNVYGKHG</sequence>
<reference evidence="2" key="1">
    <citation type="journal article" date="2020" name="Stud. Mycol.">
        <title>101 Dothideomycetes genomes: a test case for predicting lifestyles and emergence of pathogens.</title>
        <authorList>
            <person name="Haridas S."/>
            <person name="Albert R."/>
            <person name="Binder M."/>
            <person name="Bloem J."/>
            <person name="Labutti K."/>
            <person name="Salamov A."/>
            <person name="Andreopoulos B."/>
            <person name="Baker S."/>
            <person name="Barry K."/>
            <person name="Bills G."/>
            <person name="Bluhm B."/>
            <person name="Cannon C."/>
            <person name="Castanera R."/>
            <person name="Culley D."/>
            <person name="Daum C."/>
            <person name="Ezra D."/>
            <person name="Gonzalez J."/>
            <person name="Henrissat B."/>
            <person name="Kuo A."/>
            <person name="Liang C."/>
            <person name="Lipzen A."/>
            <person name="Lutzoni F."/>
            <person name="Magnuson J."/>
            <person name="Mondo S."/>
            <person name="Nolan M."/>
            <person name="Ohm R."/>
            <person name="Pangilinan J."/>
            <person name="Park H.-J."/>
            <person name="Ramirez L."/>
            <person name="Alfaro M."/>
            <person name="Sun H."/>
            <person name="Tritt A."/>
            <person name="Yoshinaga Y."/>
            <person name="Zwiers L.-H."/>
            <person name="Turgeon B."/>
            <person name="Goodwin S."/>
            <person name="Spatafora J."/>
            <person name="Crous P."/>
            <person name="Grigoriev I."/>
        </authorList>
    </citation>
    <scope>NUCLEOTIDE SEQUENCE</scope>
    <source>
        <strain evidence="2">CBS 379.55</strain>
    </source>
</reference>
<feature type="transmembrane region" description="Helical" evidence="1">
    <location>
        <begin position="254"/>
        <end position="274"/>
    </location>
</feature>
<dbReference type="Pfam" id="PF06687">
    <property type="entry name" value="SUR7"/>
    <property type="match status" value="1"/>
</dbReference>
<feature type="transmembrane region" description="Helical" evidence="1">
    <location>
        <begin position="176"/>
        <end position="198"/>
    </location>
</feature>
<dbReference type="GO" id="GO:0051285">
    <property type="term" value="C:cell cortex of cell tip"/>
    <property type="evidence" value="ECO:0007669"/>
    <property type="project" value="TreeGrafter"/>
</dbReference>
<dbReference type="RefSeq" id="XP_033658715.1">
    <property type="nucleotide sequence ID" value="XM_033800537.1"/>
</dbReference>
<dbReference type="PANTHER" id="PTHR28019:SF7">
    <property type="entry name" value="SUR7 PROTEIN"/>
    <property type="match status" value="1"/>
</dbReference>
<dbReference type="AlphaFoldDB" id="A0A6A6JZA8"/>